<dbReference type="InterPro" id="IPR027558">
    <property type="entry name" value="Pre_pil_HX9DG_C"/>
</dbReference>
<dbReference type="Proteomes" id="UP000318437">
    <property type="component" value="Unassembled WGS sequence"/>
</dbReference>
<dbReference type="Gene3D" id="3.30.700.10">
    <property type="entry name" value="Glycoprotein, Type 4 Pilin"/>
    <property type="match status" value="1"/>
</dbReference>
<dbReference type="Pfam" id="PF07963">
    <property type="entry name" value="N_methyl"/>
    <property type="match status" value="1"/>
</dbReference>
<dbReference type="NCBIfam" id="TIGR04294">
    <property type="entry name" value="pre_pil_HX9DG"/>
    <property type="match status" value="1"/>
</dbReference>
<evidence type="ECO:0000313" key="3">
    <source>
        <dbReference type="Proteomes" id="UP000318437"/>
    </source>
</evidence>
<keyword evidence="3" id="KW-1185">Reference proteome</keyword>
<dbReference type="NCBIfam" id="TIGR02532">
    <property type="entry name" value="IV_pilin_GFxxxE"/>
    <property type="match status" value="1"/>
</dbReference>
<comment type="caution">
    <text evidence="2">The sequence shown here is derived from an EMBL/GenBank/DDBJ whole genome shotgun (WGS) entry which is preliminary data.</text>
</comment>
<dbReference type="Pfam" id="PF07596">
    <property type="entry name" value="SBP_bac_10"/>
    <property type="match status" value="1"/>
</dbReference>
<evidence type="ECO:0000313" key="2">
    <source>
        <dbReference type="EMBL" id="TWU27585.1"/>
    </source>
</evidence>
<protein>
    <recommendedName>
        <fullName evidence="1">DUF1559 domain-containing protein</fullName>
    </recommendedName>
</protein>
<dbReference type="EMBL" id="SJPS01000003">
    <property type="protein sequence ID" value="TWU27585.1"/>
    <property type="molecule type" value="Genomic_DNA"/>
</dbReference>
<dbReference type="RefSeq" id="WP_146450773.1">
    <property type="nucleotide sequence ID" value="NZ_SJPS01000003.1"/>
</dbReference>
<dbReference type="InterPro" id="IPR045584">
    <property type="entry name" value="Pilin-like"/>
</dbReference>
<dbReference type="AlphaFoldDB" id="A0A5C6CUQ9"/>
<feature type="domain" description="DUF1559" evidence="1">
    <location>
        <begin position="34"/>
        <end position="311"/>
    </location>
</feature>
<dbReference type="OrthoDB" id="255848at2"/>
<sequence length="332" mass="35903">MQGNPKCNAFTLVELLVVIAIIGVLVALLLPAVQAAREAARRMSCQNNMRQIGIACQNFASSKGKLPNGGDFLGEDNIEIPGLRPDWSYLAQILPFIEQGSFKNAIDSKRNWFEQPTDMLMTTEMPQFKCPSRVRLQPMQLNPPGGGPETPDSPLASHYIGVLGANPQLDPTLQSDCDAPGSIYTMEKEEPTGSSRRDPPCIDLGGGKIANNGVILSSKNVDFKDITDGTSSTFIFGEIAFGNPEFQGTRPWWVGAAGGFMYGTRNVTYSINSGEQPGPPRNDVGFGSDHPGGCHFALVDGSVQYLSENIPLRLMYALATRNGEDLVDRSAF</sequence>
<dbReference type="PANTHER" id="PTHR30093">
    <property type="entry name" value="GENERAL SECRETION PATHWAY PROTEIN G"/>
    <property type="match status" value="1"/>
</dbReference>
<name>A0A5C6CUQ9_9BACT</name>
<dbReference type="InterPro" id="IPR011453">
    <property type="entry name" value="DUF1559"/>
</dbReference>
<evidence type="ECO:0000259" key="1">
    <source>
        <dbReference type="Pfam" id="PF07596"/>
    </source>
</evidence>
<dbReference type="SUPFAM" id="SSF54523">
    <property type="entry name" value="Pili subunits"/>
    <property type="match status" value="1"/>
</dbReference>
<proteinExistence type="predicted"/>
<dbReference type="InterPro" id="IPR012902">
    <property type="entry name" value="N_methyl_site"/>
</dbReference>
<organism evidence="2 3">
    <name type="scientific">Bythopirellula polymerisocia</name>
    <dbReference type="NCBI Taxonomy" id="2528003"/>
    <lineage>
        <taxon>Bacteria</taxon>
        <taxon>Pseudomonadati</taxon>
        <taxon>Planctomycetota</taxon>
        <taxon>Planctomycetia</taxon>
        <taxon>Pirellulales</taxon>
        <taxon>Lacipirellulaceae</taxon>
        <taxon>Bythopirellula</taxon>
    </lineage>
</organism>
<reference evidence="2 3" key="1">
    <citation type="submission" date="2019-02" db="EMBL/GenBank/DDBJ databases">
        <title>Deep-cultivation of Planctomycetes and their phenomic and genomic characterization uncovers novel biology.</title>
        <authorList>
            <person name="Wiegand S."/>
            <person name="Jogler M."/>
            <person name="Boedeker C."/>
            <person name="Pinto D."/>
            <person name="Vollmers J."/>
            <person name="Rivas-Marin E."/>
            <person name="Kohn T."/>
            <person name="Peeters S.H."/>
            <person name="Heuer A."/>
            <person name="Rast P."/>
            <person name="Oberbeckmann S."/>
            <person name="Bunk B."/>
            <person name="Jeske O."/>
            <person name="Meyerdierks A."/>
            <person name="Storesund J.E."/>
            <person name="Kallscheuer N."/>
            <person name="Luecker S."/>
            <person name="Lage O.M."/>
            <person name="Pohl T."/>
            <person name="Merkel B.J."/>
            <person name="Hornburger P."/>
            <person name="Mueller R.-W."/>
            <person name="Bruemmer F."/>
            <person name="Labrenz M."/>
            <person name="Spormann A.M."/>
            <person name="Op Den Camp H."/>
            <person name="Overmann J."/>
            <person name="Amann R."/>
            <person name="Jetten M.S.M."/>
            <person name="Mascher T."/>
            <person name="Medema M.H."/>
            <person name="Devos D.P."/>
            <person name="Kaster A.-K."/>
            <person name="Ovreas L."/>
            <person name="Rohde M."/>
            <person name="Galperin M.Y."/>
            <person name="Jogler C."/>
        </authorList>
    </citation>
    <scope>NUCLEOTIDE SEQUENCE [LARGE SCALE GENOMIC DNA]</scope>
    <source>
        <strain evidence="2 3">Pla144</strain>
    </source>
</reference>
<gene>
    <name evidence="2" type="ORF">Pla144_23620</name>
</gene>
<dbReference type="PANTHER" id="PTHR30093:SF2">
    <property type="entry name" value="TYPE II SECRETION SYSTEM PROTEIN H"/>
    <property type="match status" value="1"/>
</dbReference>
<accession>A0A5C6CUQ9</accession>